<dbReference type="PROSITE" id="PS51194">
    <property type="entry name" value="HELICASE_CTER"/>
    <property type="match status" value="1"/>
</dbReference>
<evidence type="ECO:0000259" key="11">
    <source>
        <dbReference type="PROSITE" id="PS51195"/>
    </source>
</evidence>
<keyword evidence="2 7" id="KW-0378">Hydrolase</keyword>
<evidence type="ECO:0000256" key="4">
    <source>
        <dbReference type="ARBA" id="ARBA00022840"/>
    </source>
</evidence>
<dbReference type="InterPro" id="IPR011545">
    <property type="entry name" value="DEAD/DEAH_box_helicase_dom"/>
</dbReference>
<dbReference type="GO" id="GO:0003676">
    <property type="term" value="F:nucleic acid binding"/>
    <property type="evidence" value="ECO:0007669"/>
    <property type="project" value="InterPro"/>
</dbReference>
<proteinExistence type="inferred from homology"/>
<feature type="domain" description="DEAD-box RNA helicase Q" evidence="11">
    <location>
        <begin position="5"/>
        <end position="33"/>
    </location>
</feature>
<gene>
    <name evidence="12" type="ORF">GXN74_05855</name>
</gene>
<dbReference type="InterPro" id="IPR027417">
    <property type="entry name" value="P-loop_NTPase"/>
</dbReference>
<evidence type="ECO:0000259" key="10">
    <source>
        <dbReference type="PROSITE" id="PS51194"/>
    </source>
</evidence>
<dbReference type="InterPro" id="IPR005580">
    <property type="entry name" value="DbpA/CsdA_RNA-bd_dom"/>
</dbReference>
<accession>A0A7X5HV73</accession>
<dbReference type="InterPro" id="IPR000629">
    <property type="entry name" value="RNA-helicase_DEAD-box_CS"/>
</dbReference>
<dbReference type="CDD" id="cd18787">
    <property type="entry name" value="SF2_C_DEAD"/>
    <property type="match status" value="1"/>
</dbReference>
<dbReference type="PANTHER" id="PTHR47959:SF1">
    <property type="entry name" value="ATP-DEPENDENT RNA HELICASE DBPA"/>
    <property type="match status" value="1"/>
</dbReference>
<keyword evidence="3 7" id="KW-0347">Helicase</keyword>
<feature type="compositionally biased region" description="Basic residues" evidence="8">
    <location>
        <begin position="387"/>
        <end position="396"/>
    </location>
</feature>
<keyword evidence="1 7" id="KW-0547">Nucleotide-binding</keyword>
<sequence length="486" mass="53994">MNEKSGFGRFGLQEPILQALDALGYHTPTEVQEQVLPLVLQGQDVIVQSQTGSGKTAAFGIPLCDRIVVEETRPQVLVLTPTRELAVQVAEEVAHIGRQKKVRTLAVYGKQPIHIQLRQLKQRVHVVVGTPGRLGDLVQRKNLDLSGIRFLVIDEADELLNRGFLEEVEAILGRIPQERCTLLFSATIPDRIREVCDRHMRTPAKVAIRSTEPTPEQIRQYWIEAADDWKFQKFLEVLEKHAPANCMVFCNTRERATQLADRLHKQGLESCLLHGGMPQKERLRSISSFKREESPLLVATDLAARGIHIDRLDLVVNYNVPTELENYVHRIGRTGRAGESGLAVSLVSVHEKAKWLEIQEYLGFTVPLEESGGPARPPKAGRALEKLKHKSPHKAPSKAAEKHRSVHKGISRIRINAGKNKKMRAGDILGALGSIPGIQAGDIGIIDIQDTCTYVEIFNDRGAQVAEGLAKTTVKGRTVKSTLLKN</sequence>
<dbReference type="InterPro" id="IPR012677">
    <property type="entry name" value="Nucleotide-bd_a/b_plait_sf"/>
</dbReference>
<dbReference type="Pfam" id="PF03880">
    <property type="entry name" value="DbpA"/>
    <property type="match status" value="1"/>
</dbReference>
<feature type="domain" description="Helicase C-terminal" evidence="10">
    <location>
        <begin position="230"/>
        <end position="379"/>
    </location>
</feature>
<comment type="similarity">
    <text evidence="5 7">Belongs to the DEAD box helicase family.</text>
</comment>
<dbReference type="Gene3D" id="3.30.70.330">
    <property type="match status" value="1"/>
</dbReference>
<dbReference type="InterPro" id="IPR001650">
    <property type="entry name" value="Helicase_C-like"/>
</dbReference>
<evidence type="ECO:0000256" key="2">
    <source>
        <dbReference type="ARBA" id="ARBA00022801"/>
    </source>
</evidence>
<dbReference type="PANTHER" id="PTHR47959">
    <property type="entry name" value="ATP-DEPENDENT RNA HELICASE RHLE-RELATED"/>
    <property type="match status" value="1"/>
</dbReference>
<dbReference type="Proteomes" id="UP000461585">
    <property type="component" value="Unassembled WGS sequence"/>
</dbReference>
<dbReference type="InterPro" id="IPR014001">
    <property type="entry name" value="Helicase_ATP-bd"/>
</dbReference>
<dbReference type="GO" id="GO:0005829">
    <property type="term" value="C:cytosol"/>
    <property type="evidence" value="ECO:0007669"/>
    <property type="project" value="TreeGrafter"/>
</dbReference>
<keyword evidence="13" id="KW-1185">Reference proteome</keyword>
<dbReference type="PROSITE" id="PS51195">
    <property type="entry name" value="Q_MOTIF"/>
    <property type="match status" value="1"/>
</dbReference>
<dbReference type="InterPro" id="IPR050079">
    <property type="entry name" value="DEAD_box_RNA_helicase"/>
</dbReference>
<evidence type="ECO:0000313" key="12">
    <source>
        <dbReference type="EMBL" id="NDL67260.1"/>
    </source>
</evidence>
<dbReference type="AlphaFoldDB" id="A0A7X5HV73"/>
<feature type="domain" description="Helicase ATP-binding" evidence="9">
    <location>
        <begin position="36"/>
        <end position="206"/>
    </location>
</feature>
<dbReference type="Gene3D" id="3.40.50.300">
    <property type="entry name" value="P-loop containing nucleotide triphosphate hydrolases"/>
    <property type="match status" value="2"/>
</dbReference>
<dbReference type="GO" id="GO:0003724">
    <property type="term" value="F:RNA helicase activity"/>
    <property type="evidence" value="ECO:0007669"/>
    <property type="project" value="InterPro"/>
</dbReference>
<keyword evidence="4 7" id="KW-0067">ATP-binding</keyword>
<feature type="region of interest" description="Disordered" evidence="8">
    <location>
        <begin position="370"/>
        <end position="406"/>
    </location>
</feature>
<dbReference type="PROSITE" id="PS51192">
    <property type="entry name" value="HELICASE_ATP_BIND_1"/>
    <property type="match status" value="1"/>
</dbReference>
<dbReference type="GO" id="GO:0005524">
    <property type="term" value="F:ATP binding"/>
    <property type="evidence" value="ECO:0007669"/>
    <property type="project" value="UniProtKB-KW"/>
</dbReference>
<evidence type="ECO:0000256" key="6">
    <source>
        <dbReference type="PROSITE-ProRule" id="PRU00552"/>
    </source>
</evidence>
<dbReference type="SMART" id="SM00487">
    <property type="entry name" value="DEXDc"/>
    <property type="match status" value="1"/>
</dbReference>
<protein>
    <submittedName>
        <fullName evidence="12">DEAD/DEAH box helicase</fullName>
    </submittedName>
</protein>
<dbReference type="SUPFAM" id="SSF52540">
    <property type="entry name" value="P-loop containing nucleoside triphosphate hydrolases"/>
    <property type="match status" value="1"/>
</dbReference>
<evidence type="ECO:0000256" key="7">
    <source>
        <dbReference type="RuleBase" id="RU000492"/>
    </source>
</evidence>
<dbReference type="PROSITE" id="PS00039">
    <property type="entry name" value="DEAD_ATP_HELICASE"/>
    <property type="match status" value="1"/>
</dbReference>
<dbReference type="EMBL" id="JAAEEH010000012">
    <property type="protein sequence ID" value="NDL67260.1"/>
    <property type="molecule type" value="Genomic_DNA"/>
</dbReference>
<dbReference type="GO" id="GO:0016787">
    <property type="term" value="F:hydrolase activity"/>
    <property type="evidence" value="ECO:0007669"/>
    <property type="project" value="UniProtKB-KW"/>
</dbReference>
<evidence type="ECO:0000256" key="3">
    <source>
        <dbReference type="ARBA" id="ARBA00022806"/>
    </source>
</evidence>
<dbReference type="SMART" id="SM00490">
    <property type="entry name" value="HELICc"/>
    <property type="match status" value="1"/>
</dbReference>
<dbReference type="InterPro" id="IPR014014">
    <property type="entry name" value="RNA_helicase_DEAD_Q_motif"/>
</dbReference>
<dbReference type="InterPro" id="IPR044742">
    <property type="entry name" value="DEAD/DEAH_RhlB"/>
</dbReference>
<reference evidence="12 13" key="1">
    <citation type="submission" date="2020-01" db="EMBL/GenBank/DDBJ databases">
        <title>Anaeroalcalibacter tamaniensis gen. nov., sp. nov., moderately halophilic strictly anaerobic fermenter bacterium from mud volcano of Taman peninsula.</title>
        <authorList>
            <person name="Frolova A."/>
            <person name="Merkel A.Y."/>
            <person name="Slobodkin A.I."/>
        </authorList>
    </citation>
    <scope>NUCLEOTIDE SEQUENCE [LARGE SCALE GENOMIC DNA]</scope>
    <source>
        <strain evidence="12 13">F-3ap</strain>
    </source>
</reference>
<evidence type="ECO:0000313" key="13">
    <source>
        <dbReference type="Proteomes" id="UP000461585"/>
    </source>
</evidence>
<comment type="caution">
    <text evidence="12">The sequence shown here is derived from an EMBL/GenBank/DDBJ whole genome shotgun (WGS) entry which is preliminary data.</text>
</comment>
<evidence type="ECO:0000256" key="8">
    <source>
        <dbReference type="SAM" id="MobiDB-lite"/>
    </source>
</evidence>
<dbReference type="CDD" id="cd00268">
    <property type="entry name" value="DEADc"/>
    <property type="match status" value="1"/>
</dbReference>
<name>A0A7X5HV73_9FIRM</name>
<evidence type="ECO:0000259" key="9">
    <source>
        <dbReference type="PROSITE" id="PS51192"/>
    </source>
</evidence>
<feature type="short sequence motif" description="Q motif" evidence="6">
    <location>
        <begin position="5"/>
        <end position="33"/>
    </location>
</feature>
<organism evidence="12 13">
    <name type="scientific">Anaerotalea alkaliphila</name>
    <dbReference type="NCBI Taxonomy" id="2662126"/>
    <lineage>
        <taxon>Bacteria</taxon>
        <taxon>Bacillati</taxon>
        <taxon>Bacillota</taxon>
        <taxon>Clostridia</taxon>
        <taxon>Eubacteriales</taxon>
        <taxon>Anaerotalea</taxon>
    </lineage>
</organism>
<dbReference type="Pfam" id="PF00270">
    <property type="entry name" value="DEAD"/>
    <property type="match status" value="1"/>
</dbReference>
<evidence type="ECO:0000256" key="5">
    <source>
        <dbReference type="ARBA" id="ARBA00038437"/>
    </source>
</evidence>
<evidence type="ECO:0000256" key="1">
    <source>
        <dbReference type="ARBA" id="ARBA00022741"/>
    </source>
</evidence>
<dbReference type="Pfam" id="PF00271">
    <property type="entry name" value="Helicase_C"/>
    <property type="match status" value="1"/>
</dbReference>